<sequence length="323" mass="35026">MGSMPQVQAAPKIDLAGLVPAPVTPFNRDGSVDYTAIQRLGSWLGSIPGVKGLVVLGHAGEGTFLTQEEQTDVIKAFVKSVDDRIPIIAGITTEGTKVAALEAQRAKAAGAKAGLLYPCHGWLRFGYQPGAPQDRYKTVYEESGLPLILFQYPDNTKATYSLHTLLEIAAQPGVIAMKNGVRNMKRWDTEIPVIKAANPDLTILTCHDEYLLHTCFDVDGMLVGYGNIAPELLLEMIEHGKARDYPKARAVHDRLLPITKNVYHRGSHMEGTVALKHGLVARGILEHATVRSGLLPLQENADKEIYAAFKQSGLGKAVITSSK</sequence>
<dbReference type="PANTHER" id="PTHR12128:SF38">
    <property type="entry name" value="DIHYDRODIPICOLINATE SYNTHETASE FAMILY PROTEIN (AFU_ORTHOLOGUE AFUA_6G00110)"/>
    <property type="match status" value="1"/>
</dbReference>
<dbReference type="SMART" id="SM01130">
    <property type="entry name" value="DHDPS"/>
    <property type="match status" value="1"/>
</dbReference>
<protein>
    <submittedName>
        <fullName evidence="2">Aldolase</fullName>
    </submittedName>
</protein>
<dbReference type="PIRSF" id="PIRSF001365">
    <property type="entry name" value="DHDPS"/>
    <property type="match status" value="1"/>
</dbReference>
<dbReference type="Gene3D" id="3.20.20.70">
    <property type="entry name" value="Aldolase class I"/>
    <property type="match status" value="1"/>
</dbReference>
<dbReference type="InterPro" id="IPR013785">
    <property type="entry name" value="Aldolase_TIM"/>
</dbReference>
<dbReference type="AlphaFoldDB" id="A0A6G1IHZ0"/>
<dbReference type="Proteomes" id="UP000799291">
    <property type="component" value="Unassembled WGS sequence"/>
</dbReference>
<evidence type="ECO:0000313" key="3">
    <source>
        <dbReference type="Proteomes" id="UP000799291"/>
    </source>
</evidence>
<comment type="similarity">
    <text evidence="1">Belongs to the DapA family.</text>
</comment>
<dbReference type="PANTHER" id="PTHR12128">
    <property type="entry name" value="DIHYDRODIPICOLINATE SYNTHASE"/>
    <property type="match status" value="1"/>
</dbReference>
<dbReference type="CDD" id="cd00408">
    <property type="entry name" value="DHDPS-like"/>
    <property type="match status" value="1"/>
</dbReference>
<accession>A0A6G1IHZ0</accession>
<keyword evidence="1" id="KW-0456">Lyase</keyword>
<dbReference type="InterPro" id="IPR002220">
    <property type="entry name" value="DapA-like"/>
</dbReference>
<name>A0A6G1IHZ0_9PLEO</name>
<dbReference type="GO" id="GO:0008840">
    <property type="term" value="F:4-hydroxy-tetrahydrodipicolinate synthase activity"/>
    <property type="evidence" value="ECO:0007669"/>
    <property type="project" value="TreeGrafter"/>
</dbReference>
<evidence type="ECO:0000256" key="1">
    <source>
        <dbReference type="PIRNR" id="PIRNR001365"/>
    </source>
</evidence>
<reference evidence="2" key="1">
    <citation type="journal article" date="2020" name="Stud. Mycol.">
        <title>101 Dothideomycetes genomes: a test case for predicting lifestyles and emergence of pathogens.</title>
        <authorList>
            <person name="Haridas S."/>
            <person name="Albert R."/>
            <person name="Binder M."/>
            <person name="Bloem J."/>
            <person name="Labutti K."/>
            <person name="Salamov A."/>
            <person name="Andreopoulos B."/>
            <person name="Baker S."/>
            <person name="Barry K."/>
            <person name="Bills G."/>
            <person name="Bluhm B."/>
            <person name="Cannon C."/>
            <person name="Castanera R."/>
            <person name="Culley D."/>
            <person name="Daum C."/>
            <person name="Ezra D."/>
            <person name="Gonzalez J."/>
            <person name="Henrissat B."/>
            <person name="Kuo A."/>
            <person name="Liang C."/>
            <person name="Lipzen A."/>
            <person name="Lutzoni F."/>
            <person name="Magnuson J."/>
            <person name="Mondo S."/>
            <person name="Nolan M."/>
            <person name="Ohm R."/>
            <person name="Pangilinan J."/>
            <person name="Park H.-J."/>
            <person name="Ramirez L."/>
            <person name="Alfaro M."/>
            <person name="Sun H."/>
            <person name="Tritt A."/>
            <person name="Yoshinaga Y."/>
            <person name="Zwiers L.-H."/>
            <person name="Turgeon B."/>
            <person name="Goodwin S."/>
            <person name="Spatafora J."/>
            <person name="Crous P."/>
            <person name="Grigoriev I."/>
        </authorList>
    </citation>
    <scope>NUCLEOTIDE SEQUENCE</scope>
    <source>
        <strain evidence="2">CBS 122367</strain>
    </source>
</reference>
<keyword evidence="3" id="KW-1185">Reference proteome</keyword>
<dbReference type="OrthoDB" id="191315at2759"/>
<dbReference type="EMBL" id="MU005621">
    <property type="protein sequence ID" value="KAF2677561.1"/>
    <property type="molecule type" value="Genomic_DNA"/>
</dbReference>
<organism evidence="2 3">
    <name type="scientific">Lentithecium fluviatile CBS 122367</name>
    <dbReference type="NCBI Taxonomy" id="1168545"/>
    <lineage>
        <taxon>Eukaryota</taxon>
        <taxon>Fungi</taxon>
        <taxon>Dikarya</taxon>
        <taxon>Ascomycota</taxon>
        <taxon>Pezizomycotina</taxon>
        <taxon>Dothideomycetes</taxon>
        <taxon>Pleosporomycetidae</taxon>
        <taxon>Pleosporales</taxon>
        <taxon>Massarineae</taxon>
        <taxon>Lentitheciaceae</taxon>
        <taxon>Lentithecium</taxon>
    </lineage>
</organism>
<dbReference type="SUPFAM" id="SSF51569">
    <property type="entry name" value="Aldolase"/>
    <property type="match status" value="1"/>
</dbReference>
<gene>
    <name evidence="2" type="ORF">K458DRAFT_378135</name>
</gene>
<proteinExistence type="inferred from homology"/>
<dbReference type="Pfam" id="PF00701">
    <property type="entry name" value="DHDPS"/>
    <property type="match status" value="1"/>
</dbReference>
<dbReference type="PRINTS" id="PR00146">
    <property type="entry name" value="DHPICSNTHASE"/>
</dbReference>
<evidence type="ECO:0000313" key="2">
    <source>
        <dbReference type="EMBL" id="KAF2677561.1"/>
    </source>
</evidence>